<name>A0AA42CIK4_9HYPH</name>
<proteinExistence type="predicted"/>
<accession>A0AA42CIK4</accession>
<feature type="coiled-coil region" evidence="1">
    <location>
        <begin position="81"/>
        <end position="108"/>
    </location>
</feature>
<evidence type="ECO:0000313" key="3">
    <source>
        <dbReference type="Proteomes" id="UP001165667"/>
    </source>
</evidence>
<dbReference type="RefSeq" id="WP_282583311.1">
    <property type="nucleotide sequence ID" value="NZ_JAMOIM010000001.1"/>
</dbReference>
<organism evidence="2 3">
    <name type="scientific">Lichenifustis flavocetrariae</name>
    <dbReference type="NCBI Taxonomy" id="2949735"/>
    <lineage>
        <taxon>Bacteria</taxon>
        <taxon>Pseudomonadati</taxon>
        <taxon>Pseudomonadota</taxon>
        <taxon>Alphaproteobacteria</taxon>
        <taxon>Hyphomicrobiales</taxon>
        <taxon>Lichenihabitantaceae</taxon>
        <taxon>Lichenifustis</taxon>
    </lineage>
</organism>
<keyword evidence="3" id="KW-1185">Reference proteome</keyword>
<comment type="caution">
    <text evidence="2">The sequence shown here is derived from an EMBL/GenBank/DDBJ whole genome shotgun (WGS) entry which is preliminary data.</text>
</comment>
<protein>
    <submittedName>
        <fullName evidence="2">Uncharacterized protein</fullName>
    </submittedName>
</protein>
<dbReference type="Proteomes" id="UP001165667">
    <property type="component" value="Unassembled WGS sequence"/>
</dbReference>
<evidence type="ECO:0000256" key="1">
    <source>
        <dbReference type="SAM" id="Coils"/>
    </source>
</evidence>
<sequence>MPKPTKQTPLDIAKAEIVTLTKRGAALEARRDYAVDALAKATTARRKLLVDHDEPDAAALAEADRMVREATDAEGAARDALREIDDRVAQLRADVNRMQDAEARATQALQLEAAAAAVDAVVARMRHAAALIGQAQADLAVIIGEANVTTAYAPPTEDPDRSWVSYLGIRWYGPGNDREYTDPLSPSDVADRIAGHIVASALPSCAVTTHKELTDPHMSGTPYRSLMPLADPAAVSALLAEPIRAAAGKIKQAA</sequence>
<keyword evidence="1" id="KW-0175">Coiled coil</keyword>
<reference evidence="2" key="1">
    <citation type="submission" date="2022-05" db="EMBL/GenBank/DDBJ databases">
        <authorList>
            <person name="Pankratov T."/>
        </authorList>
    </citation>
    <scope>NUCLEOTIDE SEQUENCE</scope>
    <source>
        <strain evidence="2">BP6-180914</strain>
    </source>
</reference>
<evidence type="ECO:0000313" key="2">
    <source>
        <dbReference type="EMBL" id="MCW6506976.1"/>
    </source>
</evidence>
<gene>
    <name evidence="2" type="ORF">M8523_02950</name>
</gene>
<dbReference type="EMBL" id="JAMOIM010000001">
    <property type="protein sequence ID" value="MCW6506976.1"/>
    <property type="molecule type" value="Genomic_DNA"/>
</dbReference>
<dbReference type="AlphaFoldDB" id="A0AA42CIK4"/>